<dbReference type="AlphaFoldDB" id="A0A7J8E2L0"/>
<dbReference type="InParanoid" id="A0A7J8E2L0"/>
<evidence type="ECO:0000313" key="1">
    <source>
        <dbReference type="EMBL" id="KAF6429708.1"/>
    </source>
</evidence>
<proteinExistence type="predicted"/>
<protein>
    <submittedName>
        <fullName evidence="1">Uncharacterized protein</fullName>
    </submittedName>
</protein>
<keyword evidence="2" id="KW-1185">Reference proteome</keyword>
<dbReference type="Proteomes" id="UP000550707">
    <property type="component" value="Unassembled WGS sequence"/>
</dbReference>
<organism evidence="1 2">
    <name type="scientific">Molossus molossus</name>
    <name type="common">Pallas' mastiff bat</name>
    <name type="synonym">Vespertilio molossus</name>
    <dbReference type="NCBI Taxonomy" id="27622"/>
    <lineage>
        <taxon>Eukaryota</taxon>
        <taxon>Metazoa</taxon>
        <taxon>Chordata</taxon>
        <taxon>Craniata</taxon>
        <taxon>Vertebrata</taxon>
        <taxon>Euteleostomi</taxon>
        <taxon>Mammalia</taxon>
        <taxon>Eutheria</taxon>
        <taxon>Laurasiatheria</taxon>
        <taxon>Chiroptera</taxon>
        <taxon>Yangochiroptera</taxon>
        <taxon>Molossidae</taxon>
        <taxon>Molossus</taxon>
    </lineage>
</organism>
<comment type="caution">
    <text evidence="1">The sequence shown here is derived from an EMBL/GenBank/DDBJ whole genome shotgun (WGS) entry which is preliminary data.</text>
</comment>
<dbReference type="EMBL" id="JACASF010000015">
    <property type="protein sequence ID" value="KAF6429708.1"/>
    <property type="molecule type" value="Genomic_DNA"/>
</dbReference>
<gene>
    <name evidence="1" type="ORF">HJG59_009039</name>
</gene>
<name>A0A7J8E2L0_MOLMO</name>
<evidence type="ECO:0000313" key="2">
    <source>
        <dbReference type="Proteomes" id="UP000550707"/>
    </source>
</evidence>
<sequence>MCLSLSWIRNKEKSGFMTTDRLRQGYPTGVPYSNYRCLAIVPLAPGVPGRVLGKPGTSLWTKLPLTTSNQYAIQILSFFLCATKSIRFASATFFQKKQLDIDRVWTNCCSDCSFQMNSQPKMSTLLPLMSTLLLKLNLKLL</sequence>
<accession>A0A7J8E2L0</accession>
<reference evidence="1 2" key="1">
    <citation type="journal article" date="2020" name="Nature">
        <title>Six reference-quality genomes reveal evolution of bat adaptations.</title>
        <authorList>
            <person name="Jebb D."/>
            <person name="Huang Z."/>
            <person name="Pippel M."/>
            <person name="Hughes G.M."/>
            <person name="Lavrichenko K."/>
            <person name="Devanna P."/>
            <person name="Winkler S."/>
            <person name="Jermiin L.S."/>
            <person name="Skirmuntt E.C."/>
            <person name="Katzourakis A."/>
            <person name="Burkitt-Gray L."/>
            <person name="Ray D.A."/>
            <person name="Sullivan K.A.M."/>
            <person name="Roscito J.G."/>
            <person name="Kirilenko B.M."/>
            <person name="Davalos L.M."/>
            <person name="Corthals A.P."/>
            <person name="Power M.L."/>
            <person name="Jones G."/>
            <person name="Ransome R.D."/>
            <person name="Dechmann D.K.N."/>
            <person name="Locatelli A.G."/>
            <person name="Puechmaille S.J."/>
            <person name="Fedrigo O."/>
            <person name="Jarvis E.D."/>
            <person name="Hiller M."/>
            <person name="Vernes S.C."/>
            <person name="Myers E.W."/>
            <person name="Teeling E.C."/>
        </authorList>
    </citation>
    <scope>NUCLEOTIDE SEQUENCE [LARGE SCALE GENOMIC DNA]</scope>
    <source>
        <strain evidence="1">MMolMol1</strain>
        <tissue evidence="1">Muscle</tissue>
    </source>
</reference>